<evidence type="ECO:0000313" key="3">
    <source>
        <dbReference type="EMBL" id="GAA3623261.1"/>
    </source>
</evidence>
<comment type="caution">
    <text evidence="3">The sequence shown here is derived from an EMBL/GenBank/DDBJ whole genome shotgun (WGS) entry which is preliminary data.</text>
</comment>
<protein>
    <recommendedName>
        <fullName evidence="2">PLL-like beta propeller domain-containing protein</fullName>
    </recommendedName>
</protein>
<organism evidence="3 4">
    <name type="scientific">Microlunatus ginsengisoli</name>
    <dbReference type="NCBI Taxonomy" id="363863"/>
    <lineage>
        <taxon>Bacteria</taxon>
        <taxon>Bacillati</taxon>
        <taxon>Actinomycetota</taxon>
        <taxon>Actinomycetes</taxon>
        <taxon>Propionibacteriales</taxon>
        <taxon>Propionibacteriaceae</taxon>
        <taxon>Microlunatus</taxon>
    </lineage>
</organism>
<feature type="chain" id="PRO_5046021655" description="PLL-like beta propeller domain-containing protein" evidence="1">
    <location>
        <begin position="39"/>
        <end position="324"/>
    </location>
</feature>
<feature type="signal peptide" evidence="1">
    <location>
        <begin position="1"/>
        <end position="38"/>
    </location>
</feature>
<gene>
    <name evidence="3" type="ORF">GCM10022236_27100</name>
</gene>
<evidence type="ECO:0000313" key="4">
    <source>
        <dbReference type="Proteomes" id="UP001501490"/>
    </source>
</evidence>
<keyword evidence="4" id="KW-1185">Reference proteome</keyword>
<proteinExistence type="predicted"/>
<dbReference type="Gene3D" id="2.120.10.70">
    <property type="entry name" value="Fucose-specific lectin"/>
    <property type="match status" value="1"/>
</dbReference>
<dbReference type="EMBL" id="BAABAB010000017">
    <property type="protein sequence ID" value="GAA3623261.1"/>
    <property type="molecule type" value="Genomic_DNA"/>
</dbReference>
<name>A0ABP7A1U5_9ACTN</name>
<dbReference type="Pfam" id="PF26607">
    <property type="entry name" value="DUF8189"/>
    <property type="match status" value="1"/>
</dbReference>
<evidence type="ECO:0000259" key="2">
    <source>
        <dbReference type="Pfam" id="PF26607"/>
    </source>
</evidence>
<dbReference type="RefSeq" id="WP_344805333.1">
    <property type="nucleotide sequence ID" value="NZ_BAABAB010000017.1"/>
</dbReference>
<dbReference type="SUPFAM" id="SSF89372">
    <property type="entry name" value="Fucose-specific lectin"/>
    <property type="match status" value="1"/>
</dbReference>
<keyword evidence="1" id="KW-0732">Signal</keyword>
<dbReference type="Proteomes" id="UP001501490">
    <property type="component" value="Unassembled WGS sequence"/>
</dbReference>
<feature type="domain" description="PLL-like beta propeller" evidence="2">
    <location>
        <begin position="54"/>
        <end position="179"/>
    </location>
</feature>
<sequence>MTNYVLPRRRTKITAGRVAGVLLTAVALALPTARVAAAEPLSDPTPATVSAIQDVGYGHNRVLVFGRGPDHRIRYARPEPGATWTTVPGPRLSSGPSAVLDWDGLIVLFARRPDGTVGYAKEIVPGSWSRWRSLGGEIVGAPRAVYLPSIGGIVIAGRSPDNEVVLTTLTGAGRAPWRTVPVGGNQVGLSIQATPDISANGGTNITLGLFSGAQRWAAPIDLTAIPVAVQGYQQRTASGFGSTYAGDDRGTDVYWGRGGNGKLSYQAPWKFVRSTISITSVPTKWTVSGTFADAVCARSIDNSLWCNLAVTGDGTWFKVGGKLR</sequence>
<dbReference type="InterPro" id="IPR058502">
    <property type="entry name" value="PLL-like_beta-prop"/>
</dbReference>
<accession>A0ABP7A1U5</accession>
<evidence type="ECO:0000256" key="1">
    <source>
        <dbReference type="SAM" id="SignalP"/>
    </source>
</evidence>
<reference evidence="4" key="1">
    <citation type="journal article" date="2019" name="Int. J. Syst. Evol. Microbiol.">
        <title>The Global Catalogue of Microorganisms (GCM) 10K type strain sequencing project: providing services to taxonomists for standard genome sequencing and annotation.</title>
        <authorList>
            <consortium name="The Broad Institute Genomics Platform"/>
            <consortium name="The Broad Institute Genome Sequencing Center for Infectious Disease"/>
            <person name="Wu L."/>
            <person name="Ma J."/>
        </authorList>
    </citation>
    <scope>NUCLEOTIDE SEQUENCE [LARGE SCALE GENOMIC DNA]</scope>
    <source>
        <strain evidence="4">JCM 16929</strain>
    </source>
</reference>